<dbReference type="PANTHER" id="PTHR30185:SF15">
    <property type="entry name" value="CRYPTIC BETA-GLUCOSIDE BGL OPERON ANTITERMINATOR"/>
    <property type="match status" value="1"/>
</dbReference>
<dbReference type="PANTHER" id="PTHR30185">
    <property type="entry name" value="CRYPTIC BETA-GLUCOSIDE BGL OPERON ANTITERMINATOR"/>
    <property type="match status" value="1"/>
</dbReference>
<feature type="domain" description="PRD" evidence="2">
    <location>
        <begin position="64"/>
        <end position="167"/>
    </location>
</feature>
<dbReference type="InterPro" id="IPR004341">
    <property type="entry name" value="CAT_RNA-bd_dom"/>
</dbReference>
<dbReference type="SMART" id="SM01061">
    <property type="entry name" value="CAT_RBD"/>
    <property type="match status" value="1"/>
</dbReference>
<organism evidence="3 4">
    <name type="scientific">Lacticaseibacillus suilingensis</name>
    <dbReference type="NCBI Taxonomy" id="2799577"/>
    <lineage>
        <taxon>Bacteria</taxon>
        <taxon>Bacillati</taxon>
        <taxon>Bacillota</taxon>
        <taxon>Bacilli</taxon>
        <taxon>Lactobacillales</taxon>
        <taxon>Lactobacillaceae</taxon>
        <taxon>Lacticaseibacillus</taxon>
    </lineage>
</organism>
<dbReference type="InterPro" id="IPR036650">
    <property type="entry name" value="CAT_RNA-bd_dom_sf"/>
</dbReference>
<reference evidence="4" key="1">
    <citation type="journal article" date="2019" name="Int. J. Syst. Evol. Microbiol.">
        <title>The Global Catalogue of Microorganisms (GCM) 10K type strain sequencing project: providing services to taxonomists for standard genome sequencing and annotation.</title>
        <authorList>
            <consortium name="The Broad Institute Genomics Platform"/>
            <consortium name="The Broad Institute Genome Sequencing Center for Infectious Disease"/>
            <person name="Wu L."/>
            <person name="Ma J."/>
        </authorList>
    </citation>
    <scope>NUCLEOTIDE SEQUENCE [LARGE SCALE GENOMIC DNA]</scope>
    <source>
        <strain evidence="4">CCM 9110</strain>
    </source>
</reference>
<dbReference type="InterPro" id="IPR036634">
    <property type="entry name" value="PRD_sf"/>
</dbReference>
<dbReference type="Proteomes" id="UP001597199">
    <property type="component" value="Unassembled WGS sequence"/>
</dbReference>
<dbReference type="InterPro" id="IPR050661">
    <property type="entry name" value="BglG_antiterminators"/>
</dbReference>
<evidence type="ECO:0000313" key="4">
    <source>
        <dbReference type="Proteomes" id="UP001597199"/>
    </source>
</evidence>
<dbReference type="Gene3D" id="1.10.1790.10">
    <property type="entry name" value="PRD domain"/>
    <property type="match status" value="2"/>
</dbReference>
<dbReference type="Gene3D" id="2.30.24.10">
    <property type="entry name" value="CAT RNA-binding domain"/>
    <property type="match status" value="1"/>
</dbReference>
<sequence>MKIHKVLNNNVAIVRTGNGQDQIVSGRGLAFGKRPGDELDVAAIAQTFTLQTKSTVAYAQLLAEIPYVYLQLTGQILTQAKQAGLSLHSGVALTLADHLATAVQRTQAGDVLPNVMFWDTQRFYPREFAVAEGALALVQAKLNVSLPADEAGFIAFHLVNAATDSTGSDAAVVTRLMQEILSIVRHHFHFEPDPTTPDYGRFITHLKFFAQRLYRNEAMATVDEELLALINQRYQTPASCAQKISHFLNVRYGFTVTPAECGYLTLHIERLVYRKAQ</sequence>
<dbReference type="Pfam" id="PF00874">
    <property type="entry name" value="PRD"/>
    <property type="match status" value="2"/>
</dbReference>
<dbReference type="Pfam" id="PF03123">
    <property type="entry name" value="CAT_RBD"/>
    <property type="match status" value="1"/>
</dbReference>
<dbReference type="RefSeq" id="WP_204117780.1">
    <property type="nucleotide sequence ID" value="NZ_BOLV01000001.1"/>
</dbReference>
<feature type="domain" description="PRD" evidence="2">
    <location>
        <begin position="168"/>
        <end position="277"/>
    </location>
</feature>
<evidence type="ECO:0000256" key="1">
    <source>
        <dbReference type="ARBA" id="ARBA00022737"/>
    </source>
</evidence>
<protein>
    <submittedName>
        <fullName evidence="3">PRD domain-containing protein</fullName>
    </submittedName>
</protein>
<proteinExistence type="predicted"/>
<comment type="caution">
    <text evidence="3">The sequence shown here is derived from an EMBL/GenBank/DDBJ whole genome shotgun (WGS) entry which is preliminary data.</text>
</comment>
<keyword evidence="1" id="KW-0677">Repeat</keyword>
<dbReference type="InterPro" id="IPR011608">
    <property type="entry name" value="PRD"/>
</dbReference>
<dbReference type="SUPFAM" id="SSF50151">
    <property type="entry name" value="SacY-like RNA-binding domain"/>
    <property type="match status" value="1"/>
</dbReference>
<dbReference type="EMBL" id="JBHTOA010000016">
    <property type="protein sequence ID" value="MFD1398366.1"/>
    <property type="molecule type" value="Genomic_DNA"/>
</dbReference>
<accession>A0ABW4BDR4</accession>
<name>A0ABW4BDR4_9LACO</name>
<gene>
    <name evidence="3" type="ORF">ACFQ41_03475</name>
</gene>
<dbReference type="PROSITE" id="PS51372">
    <property type="entry name" value="PRD_2"/>
    <property type="match status" value="2"/>
</dbReference>
<evidence type="ECO:0000259" key="2">
    <source>
        <dbReference type="PROSITE" id="PS51372"/>
    </source>
</evidence>
<evidence type="ECO:0000313" key="3">
    <source>
        <dbReference type="EMBL" id="MFD1398366.1"/>
    </source>
</evidence>
<dbReference type="SUPFAM" id="SSF63520">
    <property type="entry name" value="PTS-regulatory domain, PRD"/>
    <property type="match status" value="2"/>
</dbReference>
<keyword evidence="4" id="KW-1185">Reference proteome</keyword>